<dbReference type="AlphaFoldDB" id="A0AAD5WN95"/>
<evidence type="ECO:0000313" key="2">
    <source>
        <dbReference type="EMBL" id="KAJ2891936.1"/>
    </source>
</evidence>
<protein>
    <submittedName>
        <fullName evidence="2">Uncharacterized protein</fullName>
    </submittedName>
</protein>
<keyword evidence="3" id="KW-1185">Reference proteome</keyword>
<feature type="compositionally biased region" description="Polar residues" evidence="1">
    <location>
        <begin position="151"/>
        <end position="165"/>
    </location>
</feature>
<accession>A0AAD5WN95</accession>
<gene>
    <name evidence="2" type="ORF">MKZ38_010508</name>
</gene>
<dbReference type="Proteomes" id="UP001201980">
    <property type="component" value="Unassembled WGS sequence"/>
</dbReference>
<feature type="region of interest" description="Disordered" evidence="1">
    <location>
        <begin position="538"/>
        <end position="575"/>
    </location>
</feature>
<feature type="compositionally biased region" description="Acidic residues" evidence="1">
    <location>
        <begin position="187"/>
        <end position="201"/>
    </location>
</feature>
<feature type="region of interest" description="Disordered" evidence="1">
    <location>
        <begin position="433"/>
        <end position="526"/>
    </location>
</feature>
<evidence type="ECO:0000256" key="1">
    <source>
        <dbReference type="SAM" id="MobiDB-lite"/>
    </source>
</evidence>
<feature type="compositionally biased region" description="Polar residues" evidence="1">
    <location>
        <begin position="82"/>
        <end position="91"/>
    </location>
</feature>
<feature type="compositionally biased region" description="Acidic residues" evidence="1">
    <location>
        <begin position="437"/>
        <end position="468"/>
    </location>
</feature>
<reference evidence="2" key="1">
    <citation type="submission" date="2022-07" db="EMBL/GenBank/DDBJ databases">
        <title>Draft genome sequence of Zalerion maritima ATCC 34329, a (micro)plastics degrading marine fungus.</title>
        <authorList>
            <person name="Paco A."/>
            <person name="Goncalves M.F.M."/>
            <person name="Rocha-Santos T.A.P."/>
            <person name="Alves A."/>
        </authorList>
    </citation>
    <scope>NUCLEOTIDE SEQUENCE</scope>
    <source>
        <strain evidence="2">ATCC 34329</strain>
    </source>
</reference>
<feature type="compositionally biased region" description="Basic and acidic residues" evidence="1">
    <location>
        <begin position="61"/>
        <end position="79"/>
    </location>
</feature>
<organism evidence="2 3">
    <name type="scientific">Zalerion maritima</name>
    <dbReference type="NCBI Taxonomy" id="339359"/>
    <lineage>
        <taxon>Eukaryota</taxon>
        <taxon>Fungi</taxon>
        <taxon>Dikarya</taxon>
        <taxon>Ascomycota</taxon>
        <taxon>Pezizomycotina</taxon>
        <taxon>Sordariomycetes</taxon>
        <taxon>Lulworthiomycetidae</taxon>
        <taxon>Lulworthiales</taxon>
        <taxon>Lulworthiaceae</taxon>
        <taxon>Zalerion</taxon>
    </lineage>
</organism>
<feature type="region of interest" description="Disordered" evidence="1">
    <location>
        <begin position="1"/>
        <end position="229"/>
    </location>
</feature>
<feature type="compositionally biased region" description="Acidic residues" evidence="1">
    <location>
        <begin position="495"/>
        <end position="509"/>
    </location>
</feature>
<feature type="compositionally biased region" description="Gly residues" evidence="1">
    <location>
        <begin position="469"/>
        <end position="478"/>
    </location>
</feature>
<dbReference type="EMBL" id="JAKWBI020000939">
    <property type="protein sequence ID" value="KAJ2891936.1"/>
    <property type="molecule type" value="Genomic_DNA"/>
</dbReference>
<proteinExistence type="predicted"/>
<name>A0AAD5WN95_9PEZI</name>
<evidence type="ECO:0000313" key="3">
    <source>
        <dbReference type="Proteomes" id="UP001201980"/>
    </source>
</evidence>
<sequence>MSDDHHRHPKELLPSPVGSRSCESSRVAIADDGGQGVVDPESPKDDSASSLGASRPLDINRINHEKLSTQAHEENRQDEAQGANSGSSLGSSPPVDLHSESDKNLPLLNIEKQNASLVSLGDGDENESSELSELRTSDVGDFALDEILGGQDSQEASGDGTNWRNSSRDRGGEGEDGEEAISAGSEESQDEEKSDSDDEYSVADLGMQKKARRTSACSSDSDSSVPPPYVGGPIPAKRHISWPIAGYEGLPALYDVEFSSRHDAEALSHSGIELLTNAYTPISNVDTNKRYRSYTPSQFVTEITRSIPRYIKAVSCYRRLQSLQKALGVYTPDQWSREDELGQSDMMQLAETQILHVFARIEHLQDEGGEWETRLTPPWRRRWLEERERDIAENGVVTQEELREHCQKAAGEAFLEAQEDYGKGYDRRTGGWVERAEEGEEAEVSEDDENGGNEGDGEGGDTDDEEDGSGSGSGGSGSGDSPPPRGAHKRRRDSDENDDEQDEEQDDNESFPGSGSGGTNGRRQHFLLHPQYLGGFAYGGFRYNSSNEDDSQNSSVSGHEPDEPALTHSLLTQQQ</sequence>
<comment type="caution">
    <text evidence="2">The sequence shown here is derived from an EMBL/GenBank/DDBJ whole genome shotgun (WGS) entry which is preliminary data.</text>
</comment>